<feature type="repeat" description="PPR" evidence="2">
    <location>
        <begin position="178"/>
        <end position="212"/>
    </location>
</feature>
<evidence type="ECO:0000313" key="4">
    <source>
        <dbReference type="Proteomes" id="UP001279734"/>
    </source>
</evidence>
<feature type="repeat" description="PPR" evidence="2">
    <location>
        <begin position="282"/>
        <end position="316"/>
    </location>
</feature>
<dbReference type="Proteomes" id="UP001279734">
    <property type="component" value="Unassembled WGS sequence"/>
</dbReference>
<dbReference type="Gene3D" id="1.25.40.10">
    <property type="entry name" value="Tetratricopeptide repeat domain"/>
    <property type="match status" value="2"/>
</dbReference>
<organism evidence="3 4">
    <name type="scientific">Nepenthes gracilis</name>
    <name type="common">Slender pitcher plant</name>
    <dbReference type="NCBI Taxonomy" id="150966"/>
    <lineage>
        <taxon>Eukaryota</taxon>
        <taxon>Viridiplantae</taxon>
        <taxon>Streptophyta</taxon>
        <taxon>Embryophyta</taxon>
        <taxon>Tracheophyta</taxon>
        <taxon>Spermatophyta</taxon>
        <taxon>Magnoliopsida</taxon>
        <taxon>eudicotyledons</taxon>
        <taxon>Gunneridae</taxon>
        <taxon>Pentapetalae</taxon>
        <taxon>Caryophyllales</taxon>
        <taxon>Nepenthaceae</taxon>
        <taxon>Nepenthes</taxon>
    </lineage>
</organism>
<dbReference type="Pfam" id="PF01535">
    <property type="entry name" value="PPR"/>
    <property type="match status" value="2"/>
</dbReference>
<name>A0AAD3SRD9_NEPGR</name>
<dbReference type="PANTHER" id="PTHR47932:SF44">
    <property type="entry name" value="MIOREX COMPLEX COMPONENT 1"/>
    <property type="match status" value="1"/>
</dbReference>
<feature type="repeat" description="PPR" evidence="2">
    <location>
        <begin position="387"/>
        <end position="421"/>
    </location>
</feature>
<comment type="caution">
    <text evidence="3">The sequence shown here is derived from an EMBL/GenBank/DDBJ whole genome shotgun (WGS) entry which is preliminary data.</text>
</comment>
<accession>A0AAD3SRD9</accession>
<keyword evidence="1" id="KW-0677">Repeat</keyword>
<evidence type="ECO:0000256" key="2">
    <source>
        <dbReference type="PROSITE-ProRule" id="PRU00708"/>
    </source>
</evidence>
<reference evidence="3" key="1">
    <citation type="submission" date="2023-05" db="EMBL/GenBank/DDBJ databases">
        <title>Nepenthes gracilis genome sequencing.</title>
        <authorList>
            <person name="Fukushima K."/>
        </authorList>
    </citation>
    <scope>NUCLEOTIDE SEQUENCE</scope>
    <source>
        <strain evidence="3">SING2019-196</strain>
    </source>
</reference>
<feature type="repeat" description="PPR" evidence="2">
    <location>
        <begin position="352"/>
        <end position="386"/>
    </location>
</feature>
<dbReference type="PANTHER" id="PTHR47932">
    <property type="entry name" value="ATPASE EXPRESSION PROTEIN 3"/>
    <property type="match status" value="1"/>
</dbReference>
<protein>
    <recommendedName>
        <fullName evidence="5">Pentatricopeptide repeat-containing protein</fullName>
    </recommendedName>
</protein>
<sequence length="442" mass="49417">MAFHSQRFKAFLGRFSVARYSLSPRTSPSSLVSFFSTNKPRSFSSTVLEEEDLPIEIATNSTRVFDESELLQELFELLPVRYKNSSSNSSVPYPLEKPTQIDAGADDFLPVEDKLRGVFLQKLKGKAAIENALTASITKDLELTVDTVGKVVNRGNLGGEAMDAFFTWAVKQPTVPIDLSTYHVILKALGRRKFFDLMLDKLHDMHAKGICPNCETLEIVIDSLVRASRIAKAIDLFEKLEDFGMECGTGCFNVLLQCLCRRRHVGKANSLLNSKREKIEFDSMTYNIVIGGWSKMGRVTEMEKSLKAMVEDGFTADCLTYRYLIEGLGRASQIDNAVRIFKRIENEGCTLDTGVYNAMINNCISVGDFDECMRYYEQMLRLNCLPNNDTYVKLIGAFLKAQKVSDALEMFDAMLHRGIVPTSAGECGACCGGVFAQRFLPK</sequence>
<feature type="repeat" description="PPR" evidence="2">
    <location>
        <begin position="317"/>
        <end position="351"/>
    </location>
</feature>
<gene>
    <name evidence="3" type="ORF">Nepgr_017300</name>
</gene>
<dbReference type="EMBL" id="BSYO01000015">
    <property type="protein sequence ID" value="GMH15459.1"/>
    <property type="molecule type" value="Genomic_DNA"/>
</dbReference>
<keyword evidence="4" id="KW-1185">Reference proteome</keyword>
<evidence type="ECO:0000256" key="1">
    <source>
        <dbReference type="ARBA" id="ARBA00022737"/>
    </source>
</evidence>
<evidence type="ECO:0000313" key="3">
    <source>
        <dbReference type="EMBL" id="GMH15459.1"/>
    </source>
</evidence>
<dbReference type="InterPro" id="IPR002885">
    <property type="entry name" value="PPR_rpt"/>
</dbReference>
<dbReference type="PROSITE" id="PS51375">
    <property type="entry name" value="PPR"/>
    <property type="match status" value="5"/>
</dbReference>
<dbReference type="InterPro" id="IPR011990">
    <property type="entry name" value="TPR-like_helical_dom_sf"/>
</dbReference>
<proteinExistence type="predicted"/>
<dbReference type="NCBIfam" id="TIGR00756">
    <property type="entry name" value="PPR"/>
    <property type="match status" value="6"/>
</dbReference>
<dbReference type="Pfam" id="PF13041">
    <property type="entry name" value="PPR_2"/>
    <property type="match status" value="2"/>
</dbReference>
<dbReference type="AlphaFoldDB" id="A0AAD3SRD9"/>
<evidence type="ECO:0008006" key="5">
    <source>
        <dbReference type="Google" id="ProtNLM"/>
    </source>
</evidence>